<keyword evidence="2 4" id="KW-0238">DNA-binding</keyword>
<dbReference type="PROSITE" id="PS50977">
    <property type="entry name" value="HTH_TETR_2"/>
    <property type="match status" value="1"/>
</dbReference>
<evidence type="ECO:0000256" key="1">
    <source>
        <dbReference type="ARBA" id="ARBA00023015"/>
    </source>
</evidence>
<dbReference type="PANTHER" id="PTHR30055:SF234">
    <property type="entry name" value="HTH-TYPE TRANSCRIPTIONAL REGULATOR BETI"/>
    <property type="match status" value="1"/>
</dbReference>
<dbReference type="RefSeq" id="WP_146870624.1">
    <property type="nucleotide sequence ID" value="NZ_VJWE01000011.1"/>
</dbReference>
<evidence type="ECO:0000259" key="6">
    <source>
        <dbReference type="PROSITE" id="PS50977"/>
    </source>
</evidence>
<protein>
    <submittedName>
        <fullName evidence="7">TetR family transcriptional regulator</fullName>
    </submittedName>
</protein>
<feature type="domain" description="HTH tetR-type" evidence="6">
    <location>
        <begin position="24"/>
        <end position="84"/>
    </location>
</feature>
<dbReference type="InterPro" id="IPR025996">
    <property type="entry name" value="MT1864/Rv1816-like_C"/>
</dbReference>
<dbReference type="EMBL" id="VJWE01000011">
    <property type="protein sequence ID" value="TWG39910.1"/>
    <property type="molecule type" value="Genomic_DNA"/>
</dbReference>
<dbReference type="InterPro" id="IPR001647">
    <property type="entry name" value="HTH_TetR"/>
</dbReference>
<feature type="compositionally biased region" description="Low complexity" evidence="5">
    <location>
        <begin position="9"/>
        <end position="19"/>
    </location>
</feature>
<dbReference type="PANTHER" id="PTHR30055">
    <property type="entry name" value="HTH-TYPE TRANSCRIPTIONAL REGULATOR RUTR"/>
    <property type="match status" value="1"/>
</dbReference>
<name>A0A561XUW9_ACIDE</name>
<reference evidence="7 8" key="1">
    <citation type="journal article" date="2015" name="Stand. Genomic Sci.">
        <title>Genomic Encyclopedia of Bacterial and Archaeal Type Strains, Phase III: the genomes of soil and plant-associated and newly described type strains.</title>
        <authorList>
            <person name="Whitman W.B."/>
            <person name="Woyke T."/>
            <person name="Klenk H.P."/>
            <person name="Zhou Y."/>
            <person name="Lilburn T.G."/>
            <person name="Beck B.J."/>
            <person name="De Vos P."/>
            <person name="Vandamme P."/>
            <person name="Eisen J.A."/>
            <person name="Garrity G."/>
            <person name="Hugenholtz P."/>
            <person name="Kyrpides N.C."/>
        </authorList>
    </citation>
    <scope>NUCLEOTIDE SEQUENCE [LARGE SCALE GENOMIC DNA]</scope>
    <source>
        <strain evidence="7 8">DSM 64</strain>
    </source>
</reference>
<dbReference type="Pfam" id="PF13305">
    <property type="entry name" value="TetR_C_33"/>
    <property type="match status" value="1"/>
</dbReference>
<dbReference type="GO" id="GO:0000976">
    <property type="term" value="F:transcription cis-regulatory region binding"/>
    <property type="evidence" value="ECO:0007669"/>
    <property type="project" value="TreeGrafter"/>
</dbReference>
<sequence length="221" mass="23099">MTVSTRNKAAPSSAPAARATYRHGDLHRALLDAGIELARQGGPDAVVLREATRRAGVAPNAAYRHFANRDDLLGAVRAAAVAAAARSMEAELALVPTTGTPTEQAHAKVRAVGAGYLRFAHAETGLFRTAFGGRFTVQQTPDPAMGGATGLNPFQHLSAALDDLVAAGALPPGRRPGAEYLAWSTVHGMALLAIDGPLRGTPQQMLDLLGQRLLDMVERGL</sequence>
<dbReference type="InterPro" id="IPR009057">
    <property type="entry name" value="Homeodomain-like_sf"/>
</dbReference>
<dbReference type="InterPro" id="IPR036271">
    <property type="entry name" value="Tet_transcr_reg_TetR-rel_C_sf"/>
</dbReference>
<dbReference type="SUPFAM" id="SSF46689">
    <property type="entry name" value="Homeodomain-like"/>
    <property type="match status" value="1"/>
</dbReference>
<dbReference type="Pfam" id="PF00440">
    <property type="entry name" value="TetR_N"/>
    <property type="match status" value="1"/>
</dbReference>
<evidence type="ECO:0000256" key="5">
    <source>
        <dbReference type="SAM" id="MobiDB-lite"/>
    </source>
</evidence>
<feature type="DNA-binding region" description="H-T-H motif" evidence="4">
    <location>
        <begin position="47"/>
        <end position="66"/>
    </location>
</feature>
<dbReference type="InterPro" id="IPR050109">
    <property type="entry name" value="HTH-type_TetR-like_transc_reg"/>
</dbReference>
<dbReference type="Proteomes" id="UP000321485">
    <property type="component" value="Unassembled WGS sequence"/>
</dbReference>
<keyword evidence="1" id="KW-0805">Transcription regulation</keyword>
<feature type="region of interest" description="Disordered" evidence="5">
    <location>
        <begin position="1"/>
        <end position="20"/>
    </location>
</feature>
<proteinExistence type="predicted"/>
<gene>
    <name evidence="7" type="ORF">ATF69_1782</name>
</gene>
<organism evidence="7 8">
    <name type="scientific">Acidovorax delafieldii</name>
    <name type="common">Pseudomonas delafieldii</name>
    <dbReference type="NCBI Taxonomy" id="47920"/>
    <lineage>
        <taxon>Bacteria</taxon>
        <taxon>Pseudomonadati</taxon>
        <taxon>Pseudomonadota</taxon>
        <taxon>Betaproteobacteria</taxon>
        <taxon>Burkholderiales</taxon>
        <taxon>Comamonadaceae</taxon>
        <taxon>Acidovorax</taxon>
    </lineage>
</organism>
<evidence type="ECO:0000256" key="2">
    <source>
        <dbReference type="ARBA" id="ARBA00023125"/>
    </source>
</evidence>
<comment type="caution">
    <text evidence="7">The sequence shown here is derived from an EMBL/GenBank/DDBJ whole genome shotgun (WGS) entry which is preliminary data.</text>
</comment>
<accession>A0A561XUW9</accession>
<evidence type="ECO:0000256" key="3">
    <source>
        <dbReference type="ARBA" id="ARBA00023163"/>
    </source>
</evidence>
<dbReference type="SUPFAM" id="SSF48498">
    <property type="entry name" value="Tetracyclin repressor-like, C-terminal domain"/>
    <property type="match status" value="1"/>
</dbReference>
<keyword evidence="3" id="KW-0804">Transcription</keyword>
<dbReference type="GeneID" id="51110849"/>
<evidence type="ECO:0000313" key="8">
    <source>
        <dbReference type="Proteomes" id="UP000321485"/>
    </source>
</evidence>
<evidence type="ECO:0000256" key="4">
    <source>
        <dbReference type="PROSITE-ProRule" id="PRU00335"/>
    </source>
</evidence>
<evidence type="ECO:0000313" key="7">
    <source>
        <dbReference type="EMBL" id="TWG39910.1"/>
    </source>
</evidence>
<dbReference type="AlphaFoldDB" id="A0A561XUW9"/>
<dbReference type="Gene3D" id="1.10.357.10">
    <property type="entry name" value="Tetracycline Repressor, domain 2"/>
    <property type="match status" value="1"/>
</dbReference>
<dbReference type="GO" id="GO:0003700">
    <property type="term" value="F:DNA-binding transcription factor activity"/>
    <property type="evidence" value="ECO:0007669"/>
    <property type="project" value="TreeGrafter"/>
</dbReference>